<dbReference type="EMBL" id="CP019606">
    <property type="protein sequence ID" value="AQP46941.1"/>
    <property type="molecule type" value="Genomic_DNA"/>
</dbReference>
<feature type="region of interest" description="Disordered" evidence="1">
    <location>
        <begin position="559"/>
        <end position="612"/>
    </location>
</feature>
<organism evidence="3 4">
    <name type="scientific">Tessaracoccus aquimaris</name>
    <dbReference type="NCBI Taxonomy" id="1332264"/>
    <lineage>
        <taxon>Bacteria</taxon>
        <taxon>Bacillati</taxon>
        <taxon>Actinomycetota</taxon>
        <taxon>Actinomycetes</taxon>
        <taxon>Propionibacteriales</taxon>
        <taxon>Propionibacteriaceae</taxon>
        <taxon>Tessaracoccus</taxon>
    </lineage>
</organism>
<keyword evidence="2" id="KW-1133">Transmembrane helix</keyword>
<reference evidence="4" key="1">
    <citation type="submission" date="2017-02" db="EMBL/GenBank/DDBJ databases">
        <title>Tessaracoccus aquaemaris sp. nov., isolated from the intestine of a Korean rockfish, Sebastes schlegelii, in a marine aquaculture pond.</title>
        <authorList>
            <person name="Tak E.J."/>
            <person name="Bae J.-W."/>
        </authorList>
    </citation>
    <scope>NUCLEOTIDE SEQUENCE [LARGE SCALE GENOMIC DNA]</scope>
    <source>
        <strain evidence="4">NSG39</strain>
    </source>
</reference>
<dbReference type="KEGG" id="tes:BW730_04800"/>
<evidence type="ECO:0000313" key="4">
    <source>
        <dbReference type="Proteomes" id="UP000188145"/>
    </source>
</evidence>
<feature type="transmembrane region" description="Helical" evidence="2">
    <location>
        <begin position="531"/>
        <end position="552"/>
    </location>
</feature>
<dbReference type="STRING" id="1332264.BW730_04800"/>
<name>A0A1Q2CLG1_9ACTN</name>
<dbReference type="RefSeq" id="WP_077685257.1">
    <property type="nucleotide sequence ID" value="NZ_CP019606.1"/>
</dbReference>
<feature type="compositionally biased region" description="Basic and acidic residues" evidence="1">
    <location>
        <begin position="286"/>
        <end position="307"/>
    </location>
</feature>
<feature type="compositionally biased region" description="Low complexity" evidence="1">
    <location>
        <begin position="59"/>
        <end position="73"/>
    </location>
</feature>
<feature type="compositionally biased region" description="Low complexity" evidence="1">
    <location>
        <begin position="245"/>
        <end position="259"/>
    </location>
</feature>
<evidence type="ECO:0000256" key="2">
    <source>
        <dbReference type="SAM" id="Phobius"/>
    </source>
</evidence>
<feature type="region of interest" description="Disordered" evidence="1">
    <location>
        <begin position="1"/>
        <end position="524"/>
    </location>
</feature>
<feature type="compositionally biased region" description="Basic and acidic residues" evidence="1">
    <location>
        <begin position="314"/>
        <end position="335"/>
    </location>
</feature>
<dbReference type="PRINTS" id="PR01217">
    <property type="entry name" value="PRICHEXTENSN"/>
</dbReference>
<evidence type="ECO:0000256" key="1">
    <source>
        <dbReference type="SAM" id="MobiDB-lite"/>
    </source>
</evidence>
<accession>A0A1Q2CLG1</accession>
<dbReference type="AlphaFoldDB" id="A0A1Q2CLG1"/>
<feature type="compositionally biased region" description="Pro residues" evidence="1">
    <location>
        <begin position="599"/>
        <end position="609"/>
    </location>
</feature>
<protein>
    <submittedName>
        <fullName evidence="3">Uncharacterized protein</fullName>
    </submittedName>
</protein>
<proteinExistence type="predicted"/>
<dbReference type="Proteomes" id="UP000188145">
    <property type="component" value="Chromosome"/>
</dbReference>
<sequence>MADNVGRRGTPSDDGDTNAELPPFAGRRGSTGRGYVADNQPDAPPSRRAGRFADDEPEPASSSAGRFARPAGRFAERQDNGPDDEQDEAPTRGGRFAVPDEPTGRFARFDEDDAEDEPTGRFALSDPDDEPTGRFALSDPDDEPTGRFARFDPEDDPEDEPTRRRVRHHHSTLGRLDKLDQPPIPEPVQGSETTTTRHPDVSTGSTNDEPIPEPVQGSDTTTTRRTDVSTTSTNDEPIPEPVQGSQTTTRRTDVSTSSTNDEPIPEPVEGSETTGRFAWDPADTPDTERTLDAERTNDVHDVADEPTGRFAPPFRREKEPGDQEPGDEAKSRDEGVAGDEPTGRFARLDDSPEPPSPGRGARFSVDDLPTAPEPKAEPPAARPMPSTVTPPPPPAHEPALPVSTRPDPRVQAPLSGLTPPEVTFTPEQPAPEPTPSESVAADAQASPTLFDWEDLRPRTTTSTAMASPETPKGPPASPTDATDAAEPVEVPWTPARQAVEPPAAEPTPPGSGARHSSPLPPADDDDPRRRWYALGALAVVLALIVGVLFFVLRPGAEQANPGPTSTAGTGGTTASEGPSPATSTTPSASTQPSATPSPTVTPTPTPTAPTPLILDLGDAKVTVLPTWQLYADEKVQDDRRLVRLKHLETDTRIQIVTLTSIDGDLDTACTDLMAEQRQTYSDVVLSETVAVAVGEGASGVACGFTGTRTSDDVAMRVDFTIVRRDSDQKSIVFRDTVPQSVPADAPARAELATMECGAADTFGVAIKQCAG</sequence>
<gene>
    <name evidence="3" type="ORF">BW730_04800</name>
</gene>
<feature type="compositionally biased region" description="Low complexity" evidence="1">
    <location>
        <begin position="478"/>
        <end position="487"/>
    </location>
</feature>
<feature type="compositionally biased region" description="Low complexity" evidence="1">
    <location>
        <begin position="561"/>
        <end position="598"/>
    </location>
</feature>
<keyword evidence="4" id="KW-1185">Reference proteome</keyword>
<keyword evidence="2" id="KW-0472">Membrane</keyword>
<keyword evidence="2" id="KW-0812">Transmembrane</keyword>
<dbReference type="OrthoDB" id="3730717at2"/>
<evidence type="ECO:0000313" key="3">
    <source>
        <dbReference type="EMBL" id="AQP46941.1"/>
    </source>
</evidence>